<dbReference type="STRING" id="1193182.BN11_2410003"/>
<feature type="transmembrane region" description="Helical" evidence="6">
    <location>
        <begin position="44"/>
        <end position="62"/>
    </location>
</feature>
<feature type="transmembrane region" description="Helical" evidence="6">
    <location>
        <begin position="131"/>
        <end position="151"/>
    </location>
</feature>
<comment type="subcellular location">
    <subcellularLocation>
        <location evidence="1">Cell membrane</location>
        <topology evidence="1">Multi-pass membrane protein</topology>
    </subcellularLocation>
</comment>
<evidence type="ECO:0000256" key="1">
    <source>
        <dbReference type="ARBA" id="ARBA00004651"/>
    </source>
</evidence>
<proteinExistence type="predicted"/>
<organism evidence="8 9">
    <name type="scientific">Nostocoides australiense Ben110</name>
    <dbReference type="NCBI Taxonomy" id="1193182"/>
    <lineage>
        <taxon>Bacteria</taxon>
        <taxon>Bacillati</taxon>
        <taxon>Actinomycetota</taxon>
        <taxon>Actinomycetes</taxon>
        <taxon>Micrococcales</taxon>
        <taxon>Intrasporangiaceae</taxon>
        <taxon>Nostocoides</taxon>
    </lineage>
</organism>
<dbReference type="InterPro" id="IPR011701">
    <property type="entry name" value="MFS"/>
</dbReference>
<comment type="caution">
    <text evidence="8">The sequence shown here is derived from an EMBL/GenBank/DDBJ whole genome shotgun (WGS) entry which is preliminary data.</text>
</comment>
<name>W6K3F9_9MICO</name>
<gene>
    <name evidence="8" type="ORF">BN11_2410003</name>
</gene>
<feature type="domain" description="Major facilitator superfamily (MFS) profile" evidence="7">
    <location>
        <begin position="1"/>
        <end position="162"/>
    </location>
</feature>
<keyword evidence="3 6" id="KW-0812">Transmembrane</keyword>
<dbReference type="GO" id="GO:0022857">
    <property type="term" value="F:transmembrane transporter activity"/>
    <property type="evidence" value="ECO:0007669"/>
    <property type="project" value="InterPro"/>
</dbReference>
<feature type="transmembrane region" description="Helical" evidence="6">
    <location>
        <begin position="68"/>
        <end position="90"/>
    </location>
</feature>
<evidence type="ECO:0000256" key="4">
    <source>
        <dbReference type="ARBA" id="ARBA00022989"/>
    </source>
</evidence>
<evidence type="ECO:0000256" key="5">
    <source>
        <dbReference type="ARBA" id="ARBA00023136"/>
    </source>
</evidence>
<dbReference type="EMBL" id="CAJA01000159">
    <property type="protein sequence ID" value="CCH73194.1"/>
    <property type="molecule type" value="Genomic_DNA"/>
</dbReference>
<dbReference type="PANTHER" id="PTHR43385:SF1">
    <property type="entry name" value="RIBOFLAVIN TRANSPORTER RIBJ"/>
    <property type="match status" value="1"/>
</dbReference>
<dbReference type="Proteomes" id="UP000035763">
    <property type="component" value="Unassembled WGS sequence"/>
</dbReference>
<evidence type="ECO:0000259" key="7">
    <source>
        <dbReference type="PROSITE" id="PS50850"/>
    </source>
</evidence>
<keyword evidence="9" id="KW-1185">Reference proteome</keyword>
<feature type="transmembrane region" description="Helical" evidence="6">
    <location>
        <begin position="102"/>
        <end position="125"/>
    </location>
</feature>
<evidence type="ECO:0000256" key="3">
    <source>
        <dbReference type="ARBA" id="ARBA00022692"/>
    </source>
</evidence>
<evidence type="ECO:0000256" key="6">
    <source>
        <dbReference type="SAM" id="Phobius"/>
    </source>
</evidence>
<evidence type="ECO:0000313" key="8">
    <source>
        <dbReference type="EMBL" id="CCH73194.1"/>
    </source>
</evidence>
<dbReference type="PANTHER" id="PTHR43385">
    <property type="entry name" value="RIBOFLAVIN TRANSPORTER RIBJ"/>
    <property type="match status" value="1"/>
</dbReference>
<evidence type="ECO:0000256" key="2">
    <source>
        <dbReference type="ARBA" id="ARBA00022448"/>
    </source>
</evidence>
<sequence>MRDSAIAGMSAASAATFVGIMGLFNGFGRILWAALSDRIGKMPAFVGILGIQGLALLALPHAGSVALFWILAAIIDTCYGGGFCTMASTAGKFFGVTHAGGIYGLMLIAWSIGGVVGPLLVSSLAGSDNNYTLAFTVVGVLALIGAAIPLITKQPAKPALTE</sequence>
<keyword evidence="2" id="KW-0813">Transport</keyword>
<dbReference type="SUPFAM" id="SSF103473">
    <property type="entry name" value="MFS general substrate transporter"/>
    <property type="match status" value="1"/>
</dbReference>
<reference evidence="8 9" key="1">
    <citation type="journal article" date="2013" name="ISME J.">
        <title>A metabolic model for members of the genus Tetrasphaera involved in enhanced biological phosphorus removal.</title>
        <authorList>
            <person name="Kristiansen R."/>
            <person name="Nguyen H.T.T."/>
            <person name="Saunders A.M."/>
            <person name="Nielsen J.L."/>
            <person name="Wimmer R."/>
            <person name="Le V.Q."/>
            <person name="McIlroy S.J."/>
            <person name="Petrovski S."/>
            <person name="Seviour R.J."/>
            <person name="Calteau A."/>
            <person name="Nielsen K.L."/>
            <person name="Nielsen P.H."/>
        </authorList>
    </citation>
    <scope>NUCLEOTIDE SEQUENCE [LARGE SCALE GENOMIC DNA]</scope>
    <source>
        <strain evidence="8 9">Ben110</strain>
    </source>
</reference>
<dbReference type="InterPro" id="IPR052983">
    <property type="entry name" value="MFS_Riboflavin_Transporter"/>
</dbReference>
<dbReference type="GO" id="GO:0005886">
    <property type="term" value="C:plasma membrane"/>
    <property type="evidence" value="ECO:0007669"/>
    <property type="project" value="UniProtKB-SubCell"/>
</dbReference>
<accession>W6K3F9</accession>
<dbReference type="InterPro" id="IPR036259">
    <property type="entry name" value="MFS_trans_sf"/>
</dbReference>
<keyword evidence="4 6" id="KW-1133">Transmembrane helix</keyword>
<dbReference type="InterPro" id="IPR020846">
    <property type="entry name" value="MFS_dom"/>
</dbReference>
<dbReference type="AlphaFoldDB" id="W6K3F9"/>
<dbReference type="Gene3D" id="1.20.1250.20">
    <property type="entry name" value="MFS general substrate transporter like domains"/>
    <property type="match status" value="1"/>
</dbReference>
<evidence type="ECO:0000313" key="9">
    <source>
        <dbReference type="Proteomes" id="UP000035763"/>
    </source>
</evidence>
<feature type="transmembrane region" description="Helical" evidence="6">
    <location>
        <begin position="6"/>
        <end position="32"/>
    </location>
</feature>
<dbReference type="PROSITE" id="PS50850">
    <property type="entry name" value="MFS"/>
    <property type="match status" value="1"/>
</dbReference>
<dbReference type="Pfam" id="PF07690">
    <property type="entry name" value="MFS_1"/>
    <property type="match status" value="1"/>
</dbReference>
<keyword evidence="5 6" id="KW-0472">Membrane</keyword>
<protein>
    <submittedName>
        <fullName evidence="8">Major facilitator superfamily protein</fullName>
    </submittedName>
</protein>